<gene>
    <name evidence="3" type="ORF">SPC81_02230</name>
</gene>
<keyword evidence="4" id="KW-1185">Reference proteome</keyword>
<dbReference type="EMBL" id="JAXHDP010000001">
    <property type="protein sequence ID" value="MDY4345422.1"/>
    <property type="molecule type" value="Genomic_DNA"/>
</dbReference>
<dbReference type="Gene3D" id="3.30.565.10">
    <property type="entry name" value="Histidine kinase-like ATPase, C-terminal domain"/>
    <property type="match status" value="1"/>
</dbReference>
<dbReference type="PANTHER" id="PTHR40448">
    <property type="entry name" value="TWO-COMPONENT SENSOR HISTIDINE KINASE"/>
    <property type="match status" value="1"/>
</dbReference>
<reference evidence="3 4" key="1">
    <citation type="submission" date="2023-11" db="EMBL/GenBank/DDBJ databases">
        <title>Streptococcus wuxiensis sp. nov., Streptococcus jiangnanensis sp. nov., Streptococcus fermentans sp. nov., three novel members of the genus Streptococcus isolated from breast milk.</title>
        <authorList>
            <person name="Zhou Y."/>
            <person name="Yang B."/>
        </authorList>
    </citation>
    <scope>NUCLEOTIDE SEQUENCE [LARGE SCALE GENOMIC DNA]</scope>
    <source>
        <strain evidence="3 4">BJSWXB5TM5</strain>
    </source>
</reference>
<name>A0ABU5FWV3_9STRE</name>
<dbReference type="CDD" id="cd16935">
    <property type="entry name" value="HATPase_AgrC-ComD-like"/>
    <property type="match status" value="1"/>
</dbReference>
<dbReference type="Pfam" id="PF14501">
    <property type="entry name" value="HATPase_c_5"/>
    <property type="match status" value="1"/>
</dbReference>
<dbReference type="InterPro" id="IPR036890">
    <property type="entry name" value="HATPase_C_sf"/>
</dbReference>
<keyword evidence="1" id="KW-1133">Transmembrane helix</keyword>
<protein>
    <submittedName>
        <fullName evidence="3">GHKL domain-containing protein</fullName>
    </submittedName>
</protein>
<evidence type="ECO:0000313" key="3">
    <source>
        <dbReference type="EMBL" id="MDY4345422.1"/>
    </source>
</evidence>
<dbReference type="SUPFAM" id="SSF55874">
    <property type="entry name" value="ATPase domain of HSP90 chaperone/DNA topoisomerase II/histidine kinase"/>
    <property type="match status" value="1"/>
</dbReference>
<dbReference type="InterPro" id="IPR032834">
    <property type="entry name" value="NatK-like_C"/>
</dbReference>
<feature type="transmembrane region" description="Helical" evidence="1">
    <location>
        <begin position="33"/>
        <end position="66"/>
    </location>
</feature>
<evidence type="ECO:0000313" key="4">
    <source>
        <dbReference type="Proteomes" id="UP001280591"/>
    </source>
</evidence>
<keyword evidence="1" id="KW-0472">Membrane</keyword>
<dbReference type="PANTHER" id="PTHR40448:SF1">
    <property type="entry name" value="TWO-COMPONENT SENSOR HISTIDINE KINASE"/>
    <property type="match status" value="1"/>
</dbReference>
<proteinExistence type="predicted"/>
<feature type="transmembrane region" description="Helical" evidence="1">
    <location>
        <begin position="111"/>
        <end position="131"/>
    </location>
</feature>
<feature type="transmembrane region" description="Helical" evidence="1">
    <location>
        <begin position="152"/>
        <end position="174"/>
    </location>
</feature>
<comment type="caution">
    <text evidence="3">The sequence shown here is derived from an EMBL/GenBank/DDBJ whole genome shotgun (WGS) entry which is preliminary data.</text>
</comment>
<feature type="transmembrane region" description="Helical" evidence="1">
    <location>
        <begin position="78"/>
        <end position="99"/>
    </location>
</feature>
<evidence type="ECO:0000259" key="2">
    <source>
        <dbReference type="Pfam" id="PF14501"/>
    </source>
</evidence>
<organism evidence="3 4">
    <name type="scientific">Streptococcus fermentans</name>
    <dbReference type="NCBI Taxonomy" id="3095082"/>
    <lineage>
        <taxon>Bacteria</taxon>
        <taxon>Bacillati</taxon>
        <taxon>Bacillota</taxon>
        <taxon>Bacilli</taxon>
        <taxon>Lactobacillales</taxon>
        <taxon>Streptococcaceae</taxon>
        <taxon>Streptococcus</taxon>
    </lineage>
</organism>
<feature type="transmembrane region" description="Helical" evidence="1">
    <location>
        <begin position="186"/>
        <end position="203"/>
    </location>
</feature>
<dbReference type="RefSeq" id="WP_320692099.1">
    <property type="nucleotide sequence ID" value="NZ_JAXHDP010000001.1"/>
</dbReference>
<keyword evidence="1" id="KW-0812">Transmembrane</keyword>
<accession>A0ABU5FWV3</accession>
<evidence type="ECO:0000256" key="1">
    <source>
        <dbReference type="SAM" id="Phobius"/>
    </source>
</evidence>
<feature type="domain" description="Sensor histidine kinase NatK-like C-terminal" evidence="2">
    <location>
        <begin position="331"/>
        <end position="433"/>
    </location>
</feature>
<sequence length="435" mass="50156">MESFLNIANVYLKILAQMLIFKQISELPIKRKWFLIIPASFVGLFIVLPPIAYFGSFIMYIAYCFYINKGQSRMMNLFYGLYPVVVESLFGRMLGYNVFPMLGITVFNEAAISGYDILIELLIFPAYLLIIHSLKIDFKDLKEGFKRQYFNTILLIINLSMILYIILVSLFVVLRNQLSEADMWRGQLNNLYIILFFIMLLYVNATSKEKLEQEIVAQKDRQLKELSNYSHHVESLYSEIRSFRHDYLNILTSLKLGIENQDLHAIQGIYEDVLKESGKSFYDKKFDIARLSNIKNDAVKSVLSAKLLEAQNKGIDITVEVEEPIDDFQIEILDFITILSILCDNAIEASQKAQQKKLSVALIKSERALILVMENTTEAEKVDVTHLFERGVSTKGEDRGLGLYNVQQIMDHYPKCSISTKSTNYQFSQTITFIQ</sequence>
<dbReference type="Proteomes" id="UP001280591">
    <property type="component" value="Unassembled WGS sequence"/>
</dbReference>